<comment type="caution">
    <text evidence="3">The sequence shown here is derived from an EMBL/GenBank/DDBJ whole genome shotgun (WGS) entry which is preliminary data.</text>
</comment>
<dbReference type="InterPro" id="IPR055480">
    <property type="entry name" value="NAD-GDH_N"/>
</dbReference>
<gene>
    <name evidence="3" type="ORF">THRCLA_05286</name>
</gene>
<dbReference type="InterPro" id="IPR056365">
    <property type="entry name" value="NAD-GDH_2nd"/>
</dbReference>
<proteinExistence type="predicted"/>
<dbReference type="AlphaFoldDB" id="A0A1V9ZWE0"/>
<reference evidence="3 4" key="1">
    <citation type="journal article" date="2014" name="Genome Biol. Evol.">
        <title>The secreted proteins of Achlya hypogyna and Thraustotheca clavata identify the ancestral oomycete secretome and reveal gene acquisitions by horizontal gene transfer.</title>
        <authorList>
            <person name="Misner I."/>
            <person name="Blouin N."/>
            <person name="Leonard G."/>
            <person name="Richards T.A."/>
            <person name="Lane C.E."/>
        </authorList>
    </citation>
    <scope>NUCLEOTIDE SEQUENCE [LARGE SCALE GENOMIC DNA]</scope>
    <source>
        <strain evidence="3 4">ATCC 34112</strain>
    </source>
</reference>
<name>A0A1V9ZWE0_9STRA</name>
<evidence type="ECO:0000259" key="1">
    <source>
        <dbReference type="Pfam" id="PF23147"/>
    </source>
</evidence>
<sequence length="617" mass="71021">MDSQIQLSSNKLEVLKNKVISLLIKKSIFTIETIKSEVEWFFGPLGLHEFYFQSHCAEHIAFHIQSTIIAKIGKTSSKEFYTLQNNVNSAFCVVPSNLNLEERCSTKTIHFAGIERNLDWNYLNSSIEYIAHDVEISNKRQYRMQCYHTNGVLTMNPPTHLFVYSLQLPEFKNPNPSSEDTDIAEIADKSFLKCSSANLLMLYQKLLNKAACQVSPVFHSEIWLDSNNTKIARLTICFKSGSARSYFSSLTQVYRGHGLFASRKYVEYLSNGYVIYAFYLQELELDEENFEERIGACILDASLHYSLTNTSLNDQILTSQEIAYAYAALKFSFHFVQPLPDKYSRIFDYLRGQNSDAFSCLEEMCLAIKRNTFKESQIFNCIFDTPDVIKFLYEEFETLHSPKSSNRICKLEETLGSLRNLVTTDQAWSIFEQFVVFNHHIKKTNFYTTQKSALAFQLDGEFLSSNDYSEKPKTIIFVFGSEFRAFYTSFKNISHSNINIIRSPNMEVYDSNVFSCFNDSYNLALSQRGSNGIIVLNYISQKKADLAFKKFVDALLDLIIPQEDGEQKMMLFLDSNENTMHLMDWVQIYAKSRGYTGSHGIPEDNTLHTFEVLSDTK</sequence>
<feature type="domain" description="NAD-specific glutamate dehydrogenase second" evidence="2">
    <location>
        <begin position="112"/>
        <end position="315"/>
    </location>
</feature>
<accession>A0A1V9ZWE0</accession>
<dbReference type="EMBL" id="JNBS01001151">
    <property type="protein sequence ID" value="OQS02325.1"/>
    <property type="molecule type" value="Genomic_DNA"/>
</dbReference>
<dbReference type="Pfam" id="PF23152">
    <property type="entry name" value="GDH_2nd"/>
    <property type="match status" value="1"/>
</dbReference>
<dbReference type="Proteomes" id="UP000243217">
    <property type="component" value="Unassembled WGS sequence"/>
</dbReference>
<feature type="domain" description="NAD-dependent glutamate dehydrogenase N-terminal" evidence="1">
    <location>
        <begin position="12"/>
        <end position="72"/>
    </location>
</feature>
<organism evidence="3 4">
    <name type="scientific">Thraustotheca clavata</name>
    <dbReference type="NCBI Taxonomy" id="74557"/>
    <lineage>
        <taxon>Eukaryota</taxon>
        <taxon>Sar</taxon>
        <taxon>Stramenopiles</taxon>
        <taxon>Oomycota</taxon>
        <taxon>Saprolegniomycetes</taxon>
        <taxon>Saprolegniales</taxon>
        <taxon>Achlyaceae</taxon>
        <taxon>Thraustotheca</taxon>
    </lineage>
</organism>
<dbReference type="Pfam" id="PF23147">
    <property type="entry name" value="GDH2_N"/>
    <property type="match status" value="1"/>
</dbReference>
<keyword evidence="4" id="KW-1185">Reference proteome</keyword>
<evidence type="ECO:0000313" key="3">
    <source>
        <dbReference type="EMBL" id="OQS02325.1"/>
    </source>
</evidence>
<dbReference type="STRING" id="74557.A0A1V9ZWE0"/>
<dbReference type="OrthoDB" id="184415at2759"/>
<evidence type="ECO:0000259" key="2">
    <source>
        <dbReference type="Pfam" id="PF23152"/>
    </source>
</evidence>
<protein>
    <submittedName>
        <fullName evidence="3">Glu/Leu/Phe/Val dehydrogenase family</fullName>
    </submittedName>
</protein>
<evidence type="ECO:0000313" key="4">
    <source>
        <dbReference type="Proteomes" id="UP000243217"/>
    </source>
</evidence>